<reference evidence="1" key="1">
    <citation type="submission" date="2023-10" db="EMBL/GenBank/DDBJ databases">
        <authorList>
            <person name="Domelevo Entfellner J.-B."/>
        </authorList>
    </citation>
    <scope>NUCLEOTIDE SEQUENCE</scope>
</reference>
<dbReference type="GO" id="GO:0032367">
    <property type="term" value="P:intracellular cholesterol transport"/>
    <property type="evidence" value="ECO:0007669"/>
    <property type="project" value="InterPro"/>
</dbReference>
<accession>A0AA86VM61</accession>
<dbReference type="PANTHER" id="PTHR32059:SF1">
    <property type="entry name" value="LISH DOMAIN AND HEAT REPEAT KIAA1468-LIKE PROTEIN"/>
    <property type="match status" value="1"/>
</dbReference>
<dbReference type="EMBL" id="OY731401">
    <property type="protein sequence ID" value="CAJ1948217.1"/>
    <property type="molecule type" value="Genomic_DNA"/>
</dbReference>
<dbReference type="Gramene" id="rna-AYBTSS11_LOCUS13068">
    <property type="protein sequence ID" value="CAJ1948217.1"/>
    <property type="gene ID" value="gene-AYBTSS11_LOCUS13068"/>
</dbReference>
<dbReference type="SUPFAM" id="SSF48371">
    <property type="entry name" value="ARM repeat"/>
    <property type="match status" value="1"/>
</dbReference>
<dbReference type="InterPro" id="IPR016024">
    <property type="entry name" value="ARM-type_fold"/>
</dbReference>
<dbReference type="InterPro" id="IPR040362">
    <property type="entry name" value="RELCH"/>
</dbReference>
<dbReference type="Gene3D" id="1.25.10.10">
    <property type="entry name" value="Leucine-rich Repeat Variant"/>
    <property type="match status" value="2"/>
</dbReference>
<dbReference type="PANTHER" id="PTHR32059">
    <property type="entry name" value="RAB11-BINDING PROTEIN RELCH"/>
    <property type="match status" value="1"/>
</dbReference>
<dbReference type="Proteomes" id="UP001189624">
    <property type="component" value="Chromosome 4"/>
</dbReference>
<proteinExistence type="predicted"/>
<dbReference type="GO" id="GO:0005802">
    <property type="term" value="C:trans-Golgi network"/>
    <property type="evidence" value="ECO:0007669"/>
    <property type="project" value="InterPro"/>
</dbReference>
<protein>
    <recommendedName>
        <fullName evidence="3">HEAT repeat protein</fullName>
    </recommendedName>
</protein>
<evidence type="ECO:0000313" key="1">
    <source>
        <dbReference type="EMBL" id="CAJ1948217.1"/>
    </source>
</evidence>
<organism evidence="1 2">
    <name type="scientific">Sphenostylis stenocarpa</name>
    <dbReference type="NCBI Taxonomy" id="92480"/>
    <lineage>
        <taxon>Eukaryota</taxon>
        <taxon>Viridiplantae</taxon>
        <taxon>Streptophyta</taxon>
        <taxon>Embryophyta</taxon>
        <taxon>Tracheophyta</taxon>
        <taxon>Spermatophyta</taxon>
        <taxon>Magnoliopsida</taxon>
        <taxon>eudicotyledons</taxon>
        <taxon>Gunneridae</taxon>
        <taxon>Pentapetalae</taxon>
        <taxon>rosids</taxon>
        <taxon>fabids</taxon>
        <taxon>Fabales</taxon>
        <taxon>Fabaceae</taxon>
        <taxon>Papilionoideae</taxon>
        <taxon>50 kb inversion clade</taxon>
        <taxon>NPAAA clade</taxon>
        <taxon>indigoferoid/millettioid clade</taxon>
        <taxon>Phaseoleae</taxon>
        <taxon>Sphenostylis</taxon>
    </lineage>
</organism>
<name>A0AA86VM61_9FABA</name>
<dbReference type="GO" id="GO:0055037">
    <property type="term" value="C:recycling endosome"/>
    <property type="evidence" value="ECO:0007669"/>
    <property type="project" value="TreeGrafter"/>
</dbReference>
<gene>
    <name evidence="1" type="ORF">AYBTSS11_LOCUS13068</name>
</gene>
<dbReference type="InterPro" id="IPR011989">
    <property type="entry name" value="ARM-like"/>
</dbReference>
<keyword evidence="2" id="KW-1185">Reference proteome</keyword>
<sequence>MCAIEHRPDSRTRDSLTHTLFNLIKRPDKQQRRRIMEIYHMYDERRLPVAQSCGELAEFVLPEIRDSLILSIVQQLIEHAAIIIREAAAHNLPLLLHLFQNMDKYFKAIMEKISDFKELTAMYALQQVDGTVQEMEPFTLVEELMFQLICDPSGVVVETTLKELVPAVIKWGNKLDHVLRVLFSHIECCSDVLLRMLEELIPFVPQKAIETRPFLSTVESRQVVFSTTLLELYARGHVEWDAFEWMHVECFPKLIQLACLLPCKEDNLRSRISKFLLSLSQRFGDSYMTCIMLPVFLTAVGDDADLTFFPTAIHSRIQGLRPRSIVAEKFSALCVLPLLLAGILSAPGKRYQLEDYIRKLLVKDNWKENLPAKQTPEVIKSFRFICIYEENHGMIFNILWEMVVNTDVNMKIRAAKLLKAIVPYIDAILASTHSLPALVTLGSDKNVNAKCASIDAFGVVAQRFKNEMIIDQIRVQIGAFLEDGSHEATVSVIRALVVAIPNTAEQLRDYISLTFLCGKEIRARYYFK</sequence>
<evidence type="ECO:0000313" key="2">
    <source>
        <dbReference type="Proteomes" id="UP001189624"/>
    </source>
</evidence>
<evidence type="ECO:0008006" key="3">
    <source>
        <dbReference type="Google" id="ProtNLM"/>
    </source>
</evidence>
<dbReference type="AlphaFoldDB" id="A0AA86VM61"/>